<organism evidence="1">
    <name type="scientific">Listeria seeligeri FSL N1-067</name>
    <dbReference type="NCBI Taxonomy" id="702453"/>
    <lineage>
        <taxon>Bacteria</taxon>
        <taxon>Bacillati</taxon>
        <taxon>Bacillota</taxon>
        <taxon>Bacilli</taxon>
        <taxon>Bacillales</taxon>
        <taxon>Listeriaceae</taxon>
        <taxon>Listeria</taxon>
    </lineage>
</organism>
<accession>E3ZTL7</accession>
<sequence length="42" mass="4784">MFKSIEYIPTPIIASSKLLIGPARETKTLPNRLFFSLKRFTG</sequence>
<name>E3ZTL7_LISSE</name>
<dbReference type="HOGENOM" id="CLU_3262363_0_0_9"/>
<dbReference type="EMBL" id="ADXJ01000953">
    <property type="protein sequence ID" value="EFR99032.1"/>
    <property type="molecule type" value="Genomic_DNA"/>
</dbReference>
<evidence type="ECO:0000313" key="1">
    <source>
        <dbReference type="EMBL" id="EFR99032.1"/>
    </source>
</evidence>
<reference evidence="1" key="1">
    <citation type="journal article" date="2010" name="Microbiol. Resour. Announc.">
        <title>Comparative genomics of the bacterial genus Listeria: Genome evolution is characterized by limited gene acquisition and limited gene loss.</title>
        <authorList>
            <person name="den Bakker H.C."/>
            <person name="Cummings C.A."/>
            <person name="Ferreira V."/>
            <person name="Vatta P."/>
            <person name="Orsi R.H."/>
            <person name="Degoricija L."/>
            <person name="Barker M."/>
            <person name="Petrauskene O."/>
            <person name="Furtado M.R."/>
            <person name="Wiedmann M."/>
        </authorList>
    </citation>
    <scope>NUCLEOTIDE SEQUENCE [LARGE SCALE GENOMIC DNA]</scope>
    <source>
        <strain evidence="1">FSL N1-067</strain>
    </source>
</reference>
<proteinExistence type="predicted"/>
<gene>
    <name evidence="1" type="ORF">NT03LS_2883</name>
</gene>
<protein>
    <submittedName>
        <fullName evidence="1">Uncharacterized protein</fullName>
    </submittedName>
</protein>
<dbReference type="AlphaFoldDB" id="E3ZTL7"/>
<comment type="caution">
    <text evidence="1">The sequence shown here is derived from an EMBL/GenBank/DDBJ whole genome shotgun (WGS) entry which is preliminary data.</text>
</comment>
<dbReference type="Proteomes" id="UP000004302">
    <property type="component" value="Chromosome"/>
</dbReference>
<feature type="non-terminal residue" evidence="1">
    <location>
        <position position="42"/>
    </location>
</feature>